<keyword evidence="8" id="KW-1185">Reference proteome</keyword>
<dbReference type="RefSeq" id="WP_154771741.1">
    <property type="nucleotide sequence ID" value="NZ_JAXHPE010000021.1"/>
</dbReference>
<dbReference type="EMBL" id="JAXHPO010000008">
    <property type="protein sequence ID" value="MDY6549704.1"/>
    <property type="molecule type" value="Genomic_DNA"/>
</dbReference>
<dbReference type="EMBL" id="WLYL01000002">
    <property type="protein sequence ID" value="MTD10076.1"/>
    <property type="molecule type" value="Genomic_DNA"/>
</dbReference>
<feature type="compositionally biased region" description="Polar residues" evidence="1">
    <location>
        <begin position="41"/>
        <end position="50"/>
    </location>
</feature>
<feature type="chain" id="PRO_5044644527" description="Outer membrane protein assembly factor BamE" evidence="2">
    <location>
        <begin position="19"/>
        <end position="142"/>
    </location>
</feature>
<evidence type="ECO:0000313" key="8">
    <source>
        <dbReference type="Proteomes" id="UP001284094"/>
    </source>
</evidence>
<feature type="compositionally biased region" description="Low complexity" evidence="1">
    <location>
        <begin position="27"/>
        <end position="40"/>
    </location>
</feature>
<dbReference type="Proteomes" id="UP001284094">
    <property type="component" value="Unassembled WGS sequence"/>
</dbReference>
<dbReference type="Proteomes" id="UP001278995">
    <property type="component" value="Unassembled WGS sequence"/>
</dbReference>
<accession>A0A6L6GC88</accession>
<gene>
    <name evidence="5" type="ORF">GIX10_01205</name>
    <name evidence="4" type="ORF">SKM48_02800</name>
    <name evidence="3" type="ORF">SKM51_00540</name>
</gene>
<evidence type="ECO:0000313" key="4">
    <source>
        <dbReference type="EMBL" id="MDY6549704.1"/>
    </source>
</evidence>
<evidence type="ECO:0000313" key="5">
    <source>
        <dbReference type="EMBL" id="MTD10076.1"/>
    </source>
</evidence>
<dbReference type="EMBL" id="JAXHPL010000002">
    <property type="protein sequence ID" value="MDY6485717.1"/>
    <property type="molecule type" value="Genomic_DNA"/>
</dbReference>
<reference evidence="4" key="3">
    <citation type="submission" date="2023-11" db="EMBL/GenBank/DDBJ databases">
        <authorList>
            <person name="Kyselkova M."/>
            <person name="Xanthopoulou K."/>
            <person name="Shestivska V."/>
            <person name="Spanelova P."/>
            <person name="Maixnerova M."/>
            <person name="Higgins P.G."/>
            <person name="Nemec A."/>
        </authorList>
    </citation>
    <scope>NUCLEOTIDE SEQUENCE</scope>
    <source>
        <strain evidence="4">ANC 7225</strain>
    </source>
</reference>
<evidence type="ECO:0000256" key="2">
    <source>
        <dbReference type="SAM" id="SignalP"/>
    </source>
</evidence>
<comment type="caution">
    <text evidence="5">The sequence shown here is derived from an EMBL/GenBank/DDBJ whole genome shotgun (WGS) entry which is preliminary data.</text>
</comment>
<feature type="region of interest" description="Disordered" evidence="1">
    <location>
        <begin position="21"/>
        <end position="50"/>
    </location>
</feature>
<protein>
    <recommendedName>
        <fullName evidence="9">Outer membrane protein assembly factor BamE</fullName>
    </recommendedName>
</protein>
<dbReference type="AlphaFoldDB" id="A0A6L6GC88"/>
<reference evidence="5 6" key="1">
    <citation type="submission" date="2019-11" db="EMBL/GenBank/DDBJ databases">
        <authorList>
            <person name="An D."/>
        </authorList>
    </citation>
    <scope>NUCLEOTIDE SEQUENCE [LARGE SCALE GENOMIC DNA]</scope>
    <source>
        <strain evidence="5 6">YIM 103518</strain>
    </source>
</reference>
<reference evidence="3 7" key="2">
    <citation type="submission" date="2023-11" db="EMBL/GenBank/DDBJ databases">
        <title>The common occurrence of Acinetobacte faecalis in cattle feces and its emended description.</title>
        <authorList>
            <person name="Kyselkova M."/>
            <person name="Xanthopoulou K."/>
            <person name="Shestivska V."/>
            <person name="Spanelova P."/>
            <person name="Maixnerova M."/>
            <person name="Higgins P.G."/>
            <person name="Nemec A."/>
        </authorList>
    </citation>
    <scope>NUCLEOTIDE SEQUENCE [LARGE SCALE GENOMIC DNA]</scope>
    <source>
        <strain evidence="3 7">ANC 7483</strain>
    </source>
</reference>
<organism evidence="5 6">
    <name type="scientific">Acinetobacter faecalis</name>
    <dbReference type="NCBI Taxonomy" id="2665161"/>
    <lineage>
        <taxon>Bacteria</taxon>
        <taxon>Pseudomonadati</taxon>
        <taxon>Pseudomonadota</taxon>
        <taxon>Gammaproteobacteria</taxon>
        <taxon>Moraxellales</taxon>
        <taxon>Moraxellaceae</taxon>
        <taxon>Acinetobacter</taxon>
    </lineage>
</organism>
<evidence type="ECO:0008006" key="9">
    <source>
        <dbReference type="Google" id="ProtNLM"/>
    </source>
</evidence>
<evidence type="ECO:0000313" key="6">
    <source>
        <dbReference type="Proteomes" id="UP000473854"/>
    </source>
</evidence>
<feature type="signal peptide" evidence="2">
    <location>
        <begin position="1"/>
        <end position="18"/>
    </location>
</feature>
<proteinExistence type="predicted"/>
<sequence length="142" mass="15494">MYKAILALSVGMVLTACSSMPTTQQNSTSKAQSATQKSSSGTQKVASTDGSYTGEIVGNVASTKFSKLKIGMSKRQVEDLVGMPSDSRSYQTGKAWIPIAGAFSQDTYRTQTYYKNTGRLIYAKQGTRLYRIEVDRSEDGYQ</sequence>
<evidence type="ECO:0000256" key="1">
    <source>
        <dbReference type="SAM" id="MobiDB-lite"/>
    </source>
</evidence>
<dbReference type="Proteomes" id="UP000473854">
    <property type="component" value="Unassembled WGS sequence"/>
</dbReference>
<evidence type="ECO:0000313" key="3">
    <source>
        <dbReference type="EMBL" id="MDY6485717.1"/>
    </source>
</evidence>
<evidence type="ECO:0000313" key="7">
    <source>
        <dbReference type="Proteomes" id="UP001278995"/>
    </source>
</evidence>
<reference evidence="4 8" key="4">
    <citation type="journal article" date="2024" name="Syst. Appl. Microbiol.">
        <title>Evidence for the occurrence of Acinetobacter faecalis in cattle feces and its emended description.</title>
        <authorList>
            <person name="Kyselkova M."/>
            <person name="Xanthopoulou K."/>
            <person name="Shestivska V."/>
            <person name="Spanelova P."/>
            <person name="Maixnerova M."/>
            <person name="Higgins P.G."/>
            <person name="Nemec A."/>
        </authorList>
    </citation>
    <scope>NUCLEOTIDE SEQUENCE [LARGE SCALE GENOMIC DNA]</scope>
    <source>
        <strain evidence="4 8">ANC 7225</strain>
    </source>
</reference>
<keyword evidence="2" id="KW-0732">Signal</keyword>
<name>A0A6L6GC88_9GAMM</name>
<dbReference type="PROSITE" id="PS51257">
    <property type="entry name" value="PROKAR_LIPOPROTEIN"/>
    <property type="match status" value="1"/>
</dbReference>